<proteinExistence type="predicted"/>
<dbReference type="RefSeq" id="WP_160165159.1">
    <property type="nucleotide sequence ID" value="NZ_CP053627.1"/>
</dbReference>
<evidence type="ECO:0000313" key="2">
    <source>
        <dbReference type="EMBL" id="MCD8473287.1"/>
    </source>
</evidence>
<gene>
    <name evidence="1" type="ORF">AF72_05340</name>
    <name evidence="2" type="ORF">LPH55_07415</name>
</gene>
<protein>
    <submittedName>
        <fullName evidence="1">Uncharacterized protein</fullName>
    </submittedName>
</protein>
<evidence type="ECO:0000313" key="3">
    <source>
        <dbReference type="Proteomes" id="UP000020406"/>
    </source>
</evidence>
<sequence length="47" mass="5188">MHTKHTHLLGERVVAGLEKLLQISKGWMASPVSRLQAEMAQSLCITS</sequence>
<evidence type="ECO:0000313" key="1">
    <source>
        <dbReference type="EMBL" id="EWS78481.1"/>
    </source>
</evidence>
<reference evidence="1 3" key="1">
    <citation type="journal article" date="2014" name="Genome Announc.">
        <title>Draft Genome Sequence of Xylella fastidiosa Pear Leaf Scorch Strain in Taiwan.</title>
        <authorList>
            <person name="Su C.C."/>
            <person name="Deng W.L."/>
            <person name="Jan F.J."/>
            <person name="Chang C.J."/>
            <person name="Huang H."/>
            <person name="Chen J."/>
        </authorList>
    </citation>
    <scope>NUCLEOTIDE SEQUENCE [LARGE SCALE GENOMIC DNA]</scope>
    <source>
        <strain evidence="1 3">PLS229</strain>
    </source>
</reference>
<dbReference type="GeneID" id="68900176"/>
<dbReference type="EMBL" id="JAJPPU010000002">
    <property type="protein sequence ID" value="MCD8473287.1"/>
    <property type="molecule type" value="Genomic_DNA"/>
</dbReference>
<dbReference type="EMBL" id="JDSQ01000007">
    <property type="protein sequence ID" value="EWS78481.1"/>
    <property type="molecule type" value="Genomic_DNA"/>
</dbReference>
<dbReference type="Proteomes" id="UP000020406">
    <property type="component" value="Unassembled WGS sequence"/>
</dbReference>
<accession>Z9JKX1</accession>
<dbReference type="STRING" id="1444770.AF72_05340"/>
<name>Z9JKX1_9GAMM</name>
<dbReference type="Proteomes" id="UP001430701">
    <property type="component" value="Unassembled WGS sequence"/>
</dbReference>
<dbReference type="PATRIC" id="fig|1444770.3.peg.1275"/>
<keyword evidence="4" id="KW-1185">Reference proteome</keyword>
<dbReference type="AlphaFoldDB" id="Z9JKX1"/>
<evidence type="ECO:0000313" key="4">
    <source>
        <dbReference type="Proteomes" id="UP001430701"/>
    </source>
</evidence>
<reference evidence="2" key="2">
    <citation type="submission" date="2021-11" db="EMBL/GenBank/DDBJ databases">
        <title>Genome sequence of Xylella taiwanensis PLS432.</title>
        <authorList>
            <person name="Weng L.-W."/>
            <person name="Su C.-C."/>
            <person name="Tsai C.-W."/>
            <person name="Kuo C.-H."/>
        </authorList>
    </citation>
    <scope>NUCLEOTIDE SEQUENCE</scope>
    <source>
        <strain evidence="2">PLS432</strain>
    </source>
</reference>
<organism evidence="1 3">
    <name type="scientific">Xylella taiwanensis</name>
    <dbReference type="NCBI Taxonomy" id="1444770"/>
    <lineage>
        <taxon>Bacteria</taxon>
        <taxon>Pseudomonadati</taxon>
        <taxon>Pseudomonadota</taxon>
        <taxon>Gammaproteobacteria</taxon>
        <taxon>Lysobacterales</taxon>
        <taxon>Lysobacteraceae</taxon>
        <taxon>Xylella</taxon>
    </lineage>
</organism>
<comment type="caution">
    <text evidence="1">The sequence shown here is derived from an EMBL/GenBank/DDBJ whole genome shotgun (WGS) entry which is preliminary data.</text>
</comment>